<dbReference type="InterPro" id="IPR001460">
    <property type="entry name" value="PCN-bd_Tpept"/>
</dbReference>
<keyword evidence="18" id="KW-1185">Reference proteome</keyword>
<comment type="subcellular location">
    <subcellularLocation>
        <location evidence="2">Cell membrane</location>
    </subcellularLocation>
    <subcellularLocation>
        <location evidence="1">Membrane</location>
        <topology evidence="1">Single-pass membrane protein</topology>
    </subcellularLocation>
</comment>
<dbReference type="GO" id="GO:0071972">
    <property type="term" value="F:peptidoglycan L,D-transpeptidase activity"/>
    <property type="evidence" value="ECO:0007669"/>
    <property type="project" value="TreeGrafter"/>
</dbReference>
<dbReference type="GO" id="GO:0008360">
    <property type="term" value="P:regulation of cell shape"/>
    <property type="evidence" value="ECO:0007669"/>
    <property type="project" value="UniProtKB-KW"/>
</dbReference>
<dbReference type="GO" id="GO:0006508">
    <property type="term" value="P:proteolysis"/>
    <property type="evidence" value="ECO:0007669"/>
    <property type="project" value="UniProtKB-KW"/>
</dbReference>
<dbReference type="Gene3D" id="3.40.710.10">
    <property type="entry name" value="DD-peptidase/beta-lactamase superfamily"/>
    <property type="match status" value="1"/>
</dbReference>
<keyword evidence="13" id="KW-0961">Cell wall biogenesis/degradation</keyword>
<gene>
    <name evidence="17" type="ORF">BSZ37_19415</name>
</gene>
<proteinExistence type="predicted"/>
<dbReference type="InterPro" id="IPR050515">
    <property type="entry name" value="Beta-lactam/transpept"/>
</dbReference>
<keyword evidence="7 14" id="KW-0812">Transmembrane</keyword>
<keyword evidence="10" id="KW-0573">Peptidoglycan synthesis</keyword>
<evidence type="ECO:0000256" key="10">
    <source>
        <dbReference type="ARBA" id="ARBA00022984"/>
    </source>
</evidence>
<evidence type="ECO:0000256" key="12">
    <source>
        <dbReference type="ARBA" id="ARBA00023136"/>
    </source>
</evidence>
<dbReference type="PANTHER" id="PTHR30627">
    <property type="entry name" value="PEPTIDOGLYCAN D,D-TRANSPEPTIDASE"/>
    <property type="match status" value="1"/>
</dbReference>
<keyword evidence="11 14" id="KW-1133">Transmembrane helix</keyword>
<comment type="caution">
    <text evidence="17">The sequence shown here is derived from an EMBL/GenBank/DDBJ whole genome shotgun (WGS) entry which is preliminary data.</text>
</comment>
<dbReference type="GO" id="GO:0005886">
    <property type="term" value="C:plasma membrane"/>
    <property type="evidence" value="ECO:0007669"/>
    <property type="project" value="UniProtKB-SubCell"/>
</dbReference>
<dbReference type="GO" id="GO:0071555">
    <property type="term" value="P:cell wall organization"/>
    <property type="evidence" value="ECO:0007669"/>
    <property type="project" value="UniProtKB-KW"/>
</dbReference>
<name>A0A271J559_9BACT</name>
<dbReference type="Proteomes" id="UP000216339">
    <property type="component" value="Unassembled WGS sequence"/>
</dbReference>
<accession>A0A271J559</accession>
<organism evidence="17 18">
    <name type="scientific">Rubrivirga marina</name>
    <dbReference type="NCBI Taxonomy" id="1196024"/>
    <lineage>
        <taxon>Bacteria</taxon>
        <taxon>Pseudomonadati</taxon>
        <taxon>Rhodothermota</taxon>
        <taxon>Rhodothermia</taxon>
        <taxon>Rhodothermales</taxon>
        <taxon>Rubricoccaceae</taxon>
        <taxon>Rubrivirga</taxon>
    </lineage>
</organism>
<dbReference type="Gene3D" id="3.30.1390.30">
    <property type="entry name" value="Penicillin-binding protein 2a, domain 3"/>
    <property type="match status" value="1"/>
</dbReference>
<keyword evidence="9" id="KW-0133">Cell shape</keyword>
<evidence type="ECO:0000256" key="2">
    <source>
        <dbReference type="ARBA" id="ARBA00004236"/>
    </source>
</evidence>
<evidence type="ECO:0000256" key="11">
    <source>
        <dbReference type="ARBA" id="ARBA00022989"/>
    </source>
</evidence>
<keyword evidence="5" id="KW-0121">Carboxypeptidase</keyword>
<dbReference type="EMBL" id="MQWD01000001">
    <property type="protein sequence ID" value="PAP78438.1"/>
    <property type="molecule type" value="Genomic_DNA"/>
</dbReference>
<dbReference type="InterPro" id="IPR012338">
    <property type="entry name" value="Beta-lactam/transpept-like"/>
</dbReference>
<dbReference type="GO" id="GO:0009002">
    <property type="term" value="F:serine-type D-Ala-D-Ala carboxypeptidase activity"/>
    <property type="evidence" value="ECO:0007669"/>
    <property type="project" value="InterPro"/>
</dbReference>
<evidence type="ECO:0000256" key="9">
    <source>
        <dbReference type="ARBA" id="ARBA00022960"/>
    </source>
</evidence>
<feature type="domain" description="Penicillin-binding protein transpeptidase" evidence="15">
    <location>
        <begin position="265"/>
        <end position="597"/>
    </location>
</feature>
<dbReference type="AlphaFoldDB" id="A0A271J559"/>
<dbReference type="OrthoDB" id="9766847at2"/>
<evidence type="ECO:0000256" key="6">
    <source>
        <dbReference type="ARBA" id="ARBA00022670"/>
    </source>
</evidence>
<evidence type="ECO:0000256" key="3">
    <source>
        <dbReference type="ARBA" id="ARBA00022475"/>
    </source>
</evidence>
<evidence type="ECO:0000256" key="4">
    <source>
        <dbReference type="ARBA" id="ARBA00022519"/>
    </source>
</evidence>
<feature type="domain" description="Penicillin-binding protein dimerisation" evidence="16">
    <location>
        <begin position="61"/>
        <end position="227"/>
    </location>
</feature>
<dbReference type="GO" id="GO:0009252">
    <property type="term" value="P:peptidoglycan biosynthetic process"/>
    <property type="evidence" value="ECO:0007669"/>
    <property type="project" value="UniProtKB-KW"/>
</dbReference>
<evidence type="ECO:0000256" key="5">
    <source>
        <dbReference type="ARBA" id="ARBA00022645"/>
    </source>
</evidence>
<dbReference type="NCBIfam" id="TIGR03423">
    <property type="entry name" value="pbp2_mrdA"/>
    <property type="match status" value="1"/>
</dbReference>
<dbReference type="Pfam" id="PF03717">
    <property type="entry name" value="PBP_dimer"/>
    <property type="match status" value="1"/>
</dbReference>
<dbReference type="Gene3D" id="3.90.1310.10">
    <property type="entry name" value="Penicillin-binding protein 2a (Domain 2)"/>
    <property type="match status" value="1"/>
</dbReference>
<dbReference type="RefSeq" id="WP_095512117.1">
    <property type="nucleotide sequence ID" value="NZ_MQWD01000001.1"/>
</dbReference>
<dbReference type="GO" id="GO:0008658">
    <property type="term" value="F:penicillin binding"/>
    <property type="evidence" value="ECO:0007669"/>
    <property type="project" value="InterPro"/>
</dbReference>
<evidence type="ECO:0000313" key="18">
    <source>
        <dbReference type="Proteomes" id="UP000216339"/>
    </source>
</evidence>
<evidence type="ECO:0000313" key="17">
    <source>
        <dbReference type="EMBL" id="PAP78438.1"/>
    </source>
</evidence>
<dbReference type="InterPro" id="IPR017790">
    <property type="entry name" value="Penicillin-binding_protein_2"/>
</dbReference>
<protein>
    <submittedName>
        <fullName evidence="17">Penicillin-binding protein 2</fullName>
    </submittedName>
</protein>
<dbReference type="InterPro" id="IPR005311">
    <property type="entry name" value="PBP_dimer"/>
</dbReference>
<keyword evidence="3" id="KW-1003">Cell membrane</keyword>
<sequence>MPTVLAQTARDDARLRYRVFSVLVLGLVAFLGARLVQMQIVDREQYATEAEGNAIETKIVRPARGYIFDRNGILLVDNETTVSVTVAPRYFDEADLPLVAELAGRPLEELEARYAEITERSAYQEDVLLENVPFWTFARLQENQYRLRGINFREDQQRRYHGDARLTHALGFVNEINSDELDAMREQGYRLGDRIGKSGIEAEYEPVLRGRVGREFVLKNVHGMEVEAYEGGEQDVEPESGFALTLAVDARVQALAESLFVNKRGGAVMLDAKTGGVISMVSAPDFDLSIYRDGFTQAEVDFLYRNPEQPDFNRATQTALPPGSTWKPFMAAVALQEGMIDENTTLYCGGGYVLGRLYRCHGGSHGNIAVRDAIRVSCNTFFFRLMNDTFVNEAHPEGIRMNLDMWGEWAHRFGFGQLAPIDIPNQGTGLIPDSSYYDRVFPAGWGPGYTVNLGIGQGNMGTSPLQLARYTAAIGNGGTLVTPHLVMQQTNPETGVTTTPARRRPQQIPIEPRNFQVVREGMEAVVANGTARRAQIPAAGEFPEITVAGKTGTAENPRGKDHAVFIAYAPVDDPQVAVGVIVENAGFGSTTAAPIASLMIEQYFRGQIVSPQRNALIPFVRAQRSVGRI</sequence>
<feature type="transmembrane region" description="Helical" evidence="14">
    <location>
        <begin position="17"/>
        <end position="36"/>
    </location>
</feature>
<reference evidence="17 18" key="1">
    <citation type="submission" date="2016-11" db="EMBL/GenBank/DDBJ databases">
        <title>Study of marine rhodopsin-containing bacteria.</title>
        <authorList>
            <person name="Yoshizawa S."/>
            <person name="Kumagai Y."/>
            <person name="Kogure K."/>
        </authorList>
    </citation>
    <scope>NUCLEOTIDE SEQUENCE [LARGE SCALE GENOMIC DNA]</scope>
    <source>
        <strain evidence="17 18">SAORIC-28</strain>
    </source>
</reference>
<evidence type="ECO:0000256" key="13">
    <source>
        <dbReference type="ARBA" id="ARBA00023316"/>
    </source>
</evidence>
<keyword evidence="4" id="KW-0997">Cell inner membrane</keyword>
<evidence type="ECO:0000256" key="14">
    <source>
        <dbReference type="SAM" id="Phobius"/>
    </source>
</evidence>
<evidence type="ECO:0000256" key="8">
    <source>
        <dbReference type="ARBA" id="ARBA00022801"/>
    </source>
</evidence>
<dbReference type="InterPro" id="IPR036138">
    <property type="entry name" value="PBP_dimer_sf"/>
</dbReference>
<dbReference type="SUPFAM" id="SSF56601">
    <property type="entry name" value="beta-lactamase/transpeptidase-like"/>
    <property type="match status" value="1"/>
</dbReference>
<evidence type="ECO:0000256" key="7">
    <source>
        <dbReference type="ARBA" id="ARBA00022692"/>
    </source>
</evidence>
<evidence type="ECO:0000256" key="1">
    <source>
        <dbReference type="ARBA" id="ARBA00004167"/>
    </source>
</evidence>
<keyword evidence="12 14" id="KW-0472">Membrane</keyword>
<keyword evidence="6" id="KW-0645">Protease</keyword>
<keyword evidence="8" id="KW-0378">Hydrolase</keyword>
<dbReference type="PANTHER" id="PTHR30627:SF2">
    <property type="entry name" value="PEPTIDOGLYCAN D,D-TRANSPEPTIDASE MRDA"/>
    <property type="match status" value="1"/>
</dbReference>
<dbReference type="Pfam" id="PF00905">
    <property type="entry name" value="Transpeptidase"/>
    <property type="match status" value="1"/>
</dbReference>
<evidence type="ECO:0000259" key="15">
    <source>
        <dbReference type="Pfam" id="PF00905"/>
    </source>
</evidence>
<dbReference type="SUPFAM" id="SSF56519">
    <property type="entry name" value="Penicillin binding protein dimerisation domain"/>
    <property type="match status" value="1"/>
</dbReference>
<evidence type="ECO:0000259" key="16">
    <source>
        <dbReference type="Pfam" id="PF03717"/>
    </source>
</evidence>